<sequence>MPPVKFDDLPKVASEVLNDDYQTAGYQLKAKQKTSFAGAVATTAVDLWGKDAVQTPAKITWKLPKPLGIAGVSVDKLEMDKAGKFKLEASVDKAAHSIADLKVEAKSDMVDMKKATLGCTFTGIKDTQLKLETTPFNLNDFSLEATKAVDKVTMGFKCGKANLTMPDVGLRIESGPLFCALLAKEKFSAFSVSACYKANADLKLACTYAKGGKSGGFGAGLAYVVKPGTLLKAKFQQDGSVSAALKHDLAKGFTILTGAKYGTQDGKQSFGLQLSIE</sequence>
<dbReference type="AlphaFoldDB" id="A0A7S0FPF8"/>
<dbReference type="InterPro" id="IPR027246">
    <property type="entry name" value="Porin_Euk/Tom40"/>
</dbReference>
<dbReference type="EMBL" id="HBEG01034506">
    <property type="protein sequence ID" value="CAD8372858.1"/>
    <property type="molecule type" value="Transcribed_RNA"/>
</dbReference>
<accession>A0A7S0FPF8</accession>
<name>A0A7S0FPF8_9DINO</name>
<dbReference type="InterPro" id="IPR023614">
    <property type="entry name" value="Porin_dom_sf"/>
</dbReference>
<reference evidence="1" key="1">
    <citation type="submission" date="2021-01" db="EMBL/GenBank/DDBJ databases">
        <authorList>
            <person name="Corre E."/>
            <person name="Pelletier E."/>
            <person name="Niang G."/>
            <person name="Scheremetjew M."/>
            <person name="Finn R."/>
            <person name="Kale V."/>
            <person name="Holt S."/>
            <person name="Cochrane G."/>
            <person name="Meng A."/>
            <person name="Brown T."/>
            <person name="Cohen L."/>
        </authorList>
    </citation>
    <scope>NUCLEOTIDE SEQUENCE</scope>
    <source>
        <strain evidence="1">Pbaha01</strain>
    </source>
</reference>
<dbReference type="GO" id="GO:0005741">
    <property type="term" value="C:mitochondrial outer membrane"/>
    <property type="evidence" value="ECO:0007669"/>
    <property type="project" value="InterPro"/>
</dbReference>
<protein>
    <submittedName>
        <fullName evidence="1">Uncharacterized protein</fullName>
    </submittedName>
</protein>
<dbReference type="Gene3D" id="2.40.160.10">
    <property type="entry name" value="Porin"/>
    <property type="match status" value="1"/>
</dbReference>
<organism evidence="1">
    <name type="scientific">Pyrodinium bahamense</name>
    <dbReference type="NCBI Taxonomy" id="73915"/>
    <lineage>
        <taxon>Eukaryota</taxon>
        <taxon>Sar</taxon>
        <taxon>Alveolata</taxon>
        <taxon>Dinophyceae</taxon>
        <taxon>Gonyaulacales</taxon>
        <taxon>Pyrocystaceae</taxon>
        <taxon>Pyrodinium</taxon>
    </lineage>
</organism>
<proteinExistence type="predicted"/>
<dbReference type="GO" id="GO:0055085">
    <property type="term" value="P:transmembrane transport"/>
    <property type="evidence" value="ECO:0007669"/>
    <property type="project" value="InterPro"/>
</dbReference>
<evidence type="ECO:0000313" key="1">
    <source>
        <dbReference type="EMBL" id="CAD8372858.1"/>
    </source>
</evidence>
<dbReference type="Pfam" id="PF01459">
    <property type="entry name" value="Porin_3"/>
    <property type="match status" value="1"/>
</dbReference>
<gene>
    <name evidence="1" type="ORF">PBAH0796_LOCUS21076</name>
</gene>